<dbReference type="SUPFAM" id="SSF57016">
    <property type="entry name" value="Plant lectins/antimicrobial peptides"/>
    <property type="match status" value="1"/>
</dbReference>
<feature type="signal peptide" evidence="3">
    <location>
        <begin position="1"/>
        <end position="24"/>
    </location>
</feature>
<evidence type="ECO:0000313" key="7">
    <source>
        <dbReference type="EnsemblPlants" id="Pp3c11_1420V3.1"/>
    </source>
</evidence>
<organism evidence="6">
    <name type="scientific">Physcomitrium patens</name>
    <name type="common">Spreading-leaved earth moss</name>
    <name type="synonym">Physcomitrella patens</name>
    <dbReference type="NCBI Taxonomy" id="3218"/>
    <lineage>
        <taxon>Eukaryota</taxon>
        <taxon>Viridiplantae</taxon>
        <taxon>Streptophyta</taxon>
        <taxon>Embryophyta</taxon>
        <taxon>Bryophyta</taxon>
        <taxon>Bryophytina</taxon>
        <taxon>Bryopsida</taxon>
        <taxon>Funariidae</taxon>
        <taxon>Funariales</taxon>
        <taxon>Funariaceae</taxon>
        <taxon>Physcomitrium</taxon>
    </lineage>
</organism>
<dbReference type="EnsemblPlants" id="Pp3c11_1420V3.2">
    <property type="protein sequence ID" value="Pp3c11_1420V3.2"/>
    <property type="gene ID" value="Pp3c11_1420"/>
</dbReference>
<dbReference type="STRING" id="3218.A0A2K1JT34"/>
<keyword evidence="2" id="KW-1015">Disulfide bond</keyword>
<dbReference type="OrthoDB" id="406505at2759"/>
<dbReference type="PROSITE" id="PS50941">
    <property type="entry name" value="CHIT_BIND_I_2"/>
    <property type="match status" value="1"/>
</dbReference>
<dbReference type="PANTHER" id="PTHR47480:SF1">
    <property type="entry name" value="EG45-LIKE DOMAIN CONTAINING PROTEIN 1"/>
    <property type="match status" value="1"/>
</dbReference>
<dbReference type="EnsemblPlants" id="Pp3c11_1420V3.1">
    <property type="protein sequence ID" value="Pp3c11_1420V3.1"/>
    <property type="gene ID" value="Pp3c11_1420"/>
</dbReference>
<reference evidence="6 8" key="1">
    <citation type="journal article" date="2008" name="Science">
        <title>The Physcomitrella genome reveals evolutionary insights into the conquest of land by plants.</title>
        <authorList>
            <person name="Rensing S."/>
            <person name="Lang D."/>
            <person name="Zimmer A."/>
            <person name="Terry A."/>
            <person name="Salamov A."/>
            <person name="Shapiro H."/>
            <person name="Nishiyama T."/>
            <person name="Perroud P.-F."/>
            <person name="Lindquist E."/>
            <person name="Kamisugi Y."/>
            <person name="Tanahashi T."/>
            <person name="Sakakibara K."/>
            <person name="Fujita T."/>
            <person name="Oishi K."/>
            <person name="Shin-I T."/>
            <person name="Kuroki Y."/>
            <person name="Toyoda A."/>
            <person name="Suzuki Y."/>
            <person name="Hashimoto A."/>
            <person name="Yamaguchi K."/>
            <person name="Sugano A."/>
            <person name="Kohara Y."/>
            <person name="Fujiyama A."/>
            <person name="Anterola A."/>
            <person name="Aoki S."/>
            <person name="Ashton N."/>
            <person name="Barbazuk W.B."/>
            <person name="Barker E."/>
            <person name="Bennetzen J."/>
            <person name="Bezanilla M."/>
            <person name="Blankenship R."/>
            <person name="Cho S.H."/>
            <person name="Dutcher S."/>
            <person name="Estelle M."/>
            <person name="Fawcett J.A."/>
            <person name="Gundlach H."/>
            <person name="Hanada K."/>
            <person name="Heyl A."/>
            <person name="Hicks K.A."/>
            <person name="Hugh J."/>
            <person name="Lohr M."/>
            <person name="Mayer K."/>
            <person name="Melkozernov A."/>
            <person name="Murata T."/>
            <person name="Nelson D."/>
            <person name="Pils B."/>
            <person name="Prigge M."/>
            <person name="Reiss B."/>
            <person name="Renner T."/>
            <person name="Rombauts S."/>
            <person name="Rushton P."/>
            <person name="Sanderfoot A."/>
            <person name="Schween G."/>
            <person name="Shiu S.-H."/>
            <person name="Stueber K."/>
            <person name="Theodoulou F.L."/>
            <person name="Tu H."/>
            <person name="Van de Peer Y."/>
            <person name="Verrier P.J."/>
            <person name="Waters E."/>
            <person name="Wood A."/>
            <person name="Yang L."/>
            <person name="Cove D."/>
            <person name="Cuming A."/>
            <person name="Hasebe M."/>
            <person name="Lucas S."/>
            <person name="Mishler D.B."/>
            <person name="Reski R."/>
            <person name="Grigoriev I."/>
            <person name="Quatrano R.S."/>
            <person name="Boore J.L."/>
        </authorList>
    </citation>
    <scope>NUCLEOTIDE SEQUENCE [LARGE SCALE GENOMIC DNA]</scope>
    <source>
        <strain evidence="7 8">cv. Gransden 2004</strain>
    </source>
</reference>
<dbReference type="Gramene" id="Pp3c11_1420V3.1">
    <property type="protein sequence ID" value="Pp3c11_1420V3.1"/>
    <property type="gene ID" value="Pp3c11_1420"/>
</dbReference>
<evidence type="ECO:0000256" key="3">
    <source>
        <dbReference type="SAM" id="SignalP"/>
    </source>
</evidence>
<reference evidence="6 8" key="2">
    <citation type="journal article" date="2018" name="Plant J.">
        <title>The Physcomitrella patens chromosome-scale assembly reveals moss genome structure and evolution.</title>
        <authorList>
            <person name="Lang D."/>
            <person name="Ullrich K.K."/>
            <person name="Murat F."/>
            <person name="Fuchs J."/>
            <person name="Jenkins J."/>
            <person name="Haas F.B."/>
            <person name="Piednoel M."/>
            <person name="Gundlach H."/>
            <person name="Van Bel M."/>
            <person name="Meyberg R."/>
            <person name="Vives C."/>
            <person name="Morata J."/>
            <person name="Symeonidi A."/>
            <person name="Hiss M."/>
            <person name="Muchero W."/>
            <person name="Kamisugi Y."/>
            <person name="Saleh O."/>
            <person name="Blanc G."/>
            <person name="Decker E.L."/>
            <person name="van Gessel N."/>
            <person name="Grimwood J."/>
            <person name="Hayes R.D."/>
            <person name="Graham S.W."/>
            <person name="Gunter L.E."/>
            <person name="McDaniel S.F."/>
            <person name="Hoernstein S.N.W."/>
            <person name="Larsson A."/>
            <person name="Li F.W."/>
            <person name="Perroud P.F."/>
            <person name="Phillips J."/>
            <person name="Ranjan P."/>
            <person name="Rokshar D.S."/>
            <person name="Rothfels C.J."/>
            <person name="Schneider L."/>
            <person name="Shu S."/>
            <person name="Stevenson D.W."/>
            <person name="Thummler F."/>
            <person name="Tillich M."/>
            <person name="Villarreal Aguilar J.C."/>
            <person name="Widiez T."/>
            <person name="Wong G.K."/>
            <person name="Wymore A."/>
            <person name="Zhang Y."/>
            <person name="Zimmer A.D."/>
            <person name="Quatrano R.S."/>
            <person name="Mayer K.F.X."/>
            <person name="Goodstein D."/>
            <person name="Casacuberta J.M."/>
            <person name="Vandepoele K."/>
            <person name="Reski R."/>
            <person name="Cuming A.C."/>
            <person name="Tuskan G.A."/>
            <person name="Maumus F."/>
            <person name="Salse J."/>
            <person name="Schmutz J."/>
            <person name="Rensing S.A."/>
        </authorList>
    </citation>
    <scope>NUCLEOTIDE SEQUENCE [LARGE SCALE GENOMIC DNA]</scope>
    <source>
        <strain evidence="7 8">cv. Gransden 2004</strain>
    </source>
</reference>
<dbReference type="SMART" id="SM00270">
    <property type="entry name" value="ChtBD1"/>
    <property type="match status" value="1"/>
</dbReference>
<dbReference type="Gene3D" id="2.40.40.10">
    <property type="entry name" value="RlpA-like domain"/>
    <property type="match status" value="1"/>
</dbReference>
<dbReference type="CDD" id="cd22269">
    <property type="entry name" value="DPBB_EG45-like"/>
    <property type="match status" value="1"/>
</dbReference>
<evidence type="ECO:0000313" key="6">
    <source>
        <dbReference type="EMBL" id="PNR44680.1"/>
    </source>
</evidence>
<dbReference type="Pfam" id="PF03330">
    <property type="entry name" value="DPBB_1"/>
    <property type="match status" value="1"/>
</dbReference>
<feature type="disulfide bond" evidence="2">
    <location>
        <begin position="59"/>
        <end position="63"/>
    </location>
</feature>
<dbReference type="SMART" id="SM00837">
    <property type="entry name" value="DPBB_1"/>
    <property type="match status" value="1"/>
</dbReference>
<dbReference type="RefSeq" id="XP_024389208.1">
    <property type="nucleotide sequence ID" value="XM_024533440.2"/>
</dbReference>
<gene>
    <name evidence="7" type="primary">LOC112288820</name>
    <name evidence="6" type="ORF">PHYPA_014450</name>
</gene>
<dbReference type="InterPro" id="IPR018371">
    <property type="entry name" value="Chitin-binding_1_CS"/>
</dbReference>
<dbReference type="FunFam" id="3.30.60.10:FF:000001">
    <property type="entry name" value="Basic endochitinase"/>
    <property type="match status" value="1"/>
</dbReference>
<proteinExistence type="predicted"/>
<dbReference type="Gene3D" id="3.30.60.10">
    <property type="entry name" value="Endochitinase-like"/>
    <property type="match status" value="1"/>
</dbReference>
<evidence type="ECO:0008006" key="9">
    <source>
        <dbReference type="Google" id="ProtNLM"/>
    </source>
</evidence>
<protein>
    <recommendedName>
        <fullName evidence="9">Chitin-binding type-1 domain-containing protein</fullName>
    </recommendedName>
</protein>
<evidence type="ECO:0000256" key="1">
    <source>
        <dbReference type="ARBA" id="ARBA00022669"/>
    </source>
</evidence>
<dbReference type="PROSITE" id="PS50842">
    <property type="entry name" value="EXPANSIN_EG45"/>
    <property type="match status" value="1"/>
</dbReference>
<dbReference type="InterPro" id="IPR009009">
    <property type="entry name" value="RlpA-like_DPBB"/>
</dbReference>
<dbReference type="PANTHER" id="PTHR47480">
    <property type="entry name" value="EG45-LIKE DOMAIN CONTAINING PROTEIN"/>
    <property type="match status" value="1"/>
</dbReference>
<keyword evidence="8" id="KW-1185">Reference proteome</keyword>
<dbReference type="GO" id="GO:0008061">
    <property type="term" value="F:chitin binding"/>
    <property type="evidence" value="ECO:0007669"/>
    <property type="project" value="UniProtKB-UniRule"/>
</dbReference>
<dbReference type="PROSITE" id="PS00026">
    <property type="entry name" value="CHIT_BIND_I_1"/>
    <property type="match status" value="1"/>
</dbReference>
<dbReference type="InterPro" id="IPR036861">
    <property type="entry name" value="Endochitinase-like_sf"/>
</dbReference>
<evidence type="ECO:0000259" key="4">
    <source>
        <dbReference type="PROSITE" id="PS50842"/>
    </source>
</evidence>
<evidence type="ECO:0000259" key="5">
    <source>
        <dbReference type="PROSITE" id="PS50941"/>
    </source>
</evidence>
<dbReference type="PRINTS" id="PR00451">
    <property type="entry name" value="CHITINBINDNG"/>
</dbReference>
<feature type="domain" description="Expansin-like EG45" evidence="4">
    <location>
        <begin position="91"/>
        <end position="188"/>
    </location>
</feature>
<dbReference type="InterPro" id="IPR007112">
    <property type="entry name" value="Expansin/allergen_DPBB_dom"/>
</dbReference>
<feature type="disulfide bond" evidence="2">
    <location>
        <begin position="36"/>
        <end position="48"/>
    </location>
</feature>
<dbReference type="Gramene" id="Pp3c11_1420V3.2">
    <property type="protein sequence ID" value="Pp3c11_1420V3.2"/>
    <property type="gene ID" value="Pp3c11_1420"/>
</dbReference>
<dbReference type="Proteomes" id="UP000006727">
    <property type="component" value="Chromosome 11"/>
</dbReference>
<dbReference type="InterPro" id="IPR001002">
    <property type="entry name" value="Chitin-bd_1"/>
</dbReference>
<feature type="disulfide bond" evidence="2">
    <location>
        <begin position="27"/>
        <end position="42"/>
    </location>
</feature>
<dbReference type="Pfam" id="PF00187">
    <property type="entry name" value="Chitin_bind_1"/>
    <property type="match status" value="1"/>
</dbReference>
<keyword evidence="1 2" id="KW-0147">Chitin-binding</keyword>
<sequence length="188" mass="19111">MAQQHMTLLASACLLLSLLHPIVAQQCGTQANGAVCANGLCCSKYGYCGTTSDYCGTGCQSQCSGSTPTPTPPSSTTGGTGQASFYTIYTPSACYGSDPAQFPANMYFAAAGDNITANLWNGGQNCGKLFEIACVGNGCTGGGPITIKVVDRCPNGCSGGRVFDLSEAAFSAIANTDVGVITIHYTPV</sequence>
<feature type="domain" description="Chitin-binding type-1" evidence="5">
    <location>
        <begin position="24"/>
        <end position="65"/>
    </location>
</feature>
<evidence type="ECO:0000256" key="2">
    <source>
        <dbReference type="PROSITE-ProRule" id="PRU00261"/>
    </source>
</evidence>
<feature type="disulfide bond" evidence="2">
    <location>
        <begin position="41"/>
        <end position="55"/>
    </location>
</feature>
<accession>A0A2K1JT34</accession>
<evidence type="ECO:0000313" key="8">
    <source>
        <dbReference type="Proteomes" id="UP000006727"/>
    </source>
</evidence>
<name>A0A2K1JT34_PHYPA</name>
<dbReference type="GeneID" id="112288820"/>
<keyword evidence="3" id="KW-0732">Signal</keyword>
<dbReference type="EMBL" id="ABEU02000011">
    <property type="protein sequence ID" value="PNR44680.1"/>
    <property type="molecule type" value="Genomic_DNA"/>
</dbReference>
<dbReference type="InterPro" id="IPR036908">
    <property type="entry name" value="RlpA-like_sf"/>
</dbReference>
<reference evidence="7" key="3">
    <citation type="submission" date="2020-12" db="UniProtKB">
        <authorList>
            <consortium name="EnsemblPlants"/>
        </authorList>
    </citation>
    <scope>IDENTIFICATION</scope>
</reference>
<dbReference type="CDD" id="cd00035">
    <property type="entry name" value="ChtBD1"/>
    <property type="match status" value="1"/>
</dbReference>
<dbReference type="AlphaFoldDB" id="A0A2K1JT34"/>
<feature type="chain" id="PRO_5044576352" description="Chitin-binding type-1 domain-containing protein" evidence="3">
    <location>
        <begin position="25"/>
        <end position="188"/>
    </location>
</feature>
<dbReference type="SUPFAM" id="SSF50685">
    <property type="entry name" value="Barwin-like endoglucanases"/>
    <property type="match status" value="1"/>
</dbReference>